<dbReference type="GO" id="GO:0004497">
    <property type="term" value="F:monooxygenase activity"/>
    <property type="evidence" value="ECO:0007669"/>
    <property type="project" value="UniProtKB-KW"/>
</dbReference>
<dbReference type="PRINTS" id="PR00385">
    <property type="entry name" value="P450"/>
</dbReference>
<evidence type="ECO:0008006" key="6">
    <source>
        <dbReference type="Google" id="ProtNLM"/>
    </source>
</evidence>
<evidence type="ECO:0000256" key="3">
    <source>
        <dbReference type="SAM" id="Phobius"/>
    </source>
</evidence>
<sequence>MLGDSVMSPAWTAGLLIVATIAIWGFHPLARWRYRSFRGPQPLWLLGNLVDFVRKGTHKVFLDWNAKYGSIYMFMMGPNPVVVVNEPEVGRALLLSSDQRMNFRGAAELLSGDDKAMQANNLAGLNDKERHRDLKNAWLPMFNSASLGMSTELINRSAEHLCTNLAGYARQGKETNVWRDFGRMTMDVVGSVAFGVDFHTQENDGSKNSEEAQRLVEASAQIFSENPIARVGWGGLVTLFPFLTPIVRPISQRFPDPAAYRTSQARKKLRSVVGQLMKDARSAQAAEGKVAPLKVDVDVSAGQQAAEPAAPRQRKALAPGSFLKHMLGSKHIASDQHFSDIEITAQAFIFLLAGYETTANTLAFTTYCLATNPEKAAKLMQEIDREAGQGEISLEQLRGMPYTEACVKEALRLFPPVTALARQAQQDTVILGHHVPKGAGIMVPVLAFHHSPEIYRNPEAYVPERWMEGTPEYAQDSQVQGKWMPFGDGTRVCVGQRLALMEAKVALAHVFRRFSFKLSPGQVPLDVVCPLLMKPTTGVFVTPMLRNEE</sequence>
<dbReference type="PROSITE" id="PS00086">
    <property type="entry name" value="CYTOCHROME_P450"/>
    <property type="match status" value="1"/>
</dbReference>
<dbReference type="Pfam" id="PF00067">
    <property type="entry name" value="p450"/>
    <property type="match status" value="1"/>
</dbReference>
<dbReference type="InterPro" id="IPR017972">
    <property type="entry name" value="Cyt_P450_CS"/>
</dbReference>
<keyword evidence="5" id="KW-1185">Reference proteome</keyword>
<name>A0AAV1I8C9_9CHLO</name>
<keyword evidence="3" id="KW-0472">Membrane</keyword>
<comment type="similarity">
    <text evidence="2">Belongs to the cytochrome P450 family.</text>
</comment>
<dbReference type="GO" id="GO:0005506">
    <property type="term" value="F:iron ion binding"/>
    <property type="evidence" value="ECO:0007669"/>
    <property type="project" value="InterPro"/>
</dbReference>
<proteinExistence type="inferred from homology"/>
<keyword evidence="1 2" id="KW-0408">Iron</keyword>
<keyword evidence="3" id="KW-0812">Transmembrane</keyword>
<keyword evidence="2" id="KW-0503">Monooxygenase</keyword>
<reference evidence="4 5" key="1">
    <citation type="submission" date="2023-10" db="EMBL/GenBank/DDBJ databases">
        <authorList>
            <person name="Maclean D."/>
            <person name="Macfadyen A."/>
        </authorList>
    </citation>
    <scope>NUCLEOTIDE SEQUENCE [LARGE SCALE GENOMIC DNA]</scope>
</reference>
<dbReference type="InterPro" id="IPR002401">
    <property type="entry name" value="Cyt_P450_E_grp-I"/>
</dbReference>
<organism evidence="4 5">
    <name type="scientific">Coccomyxa viridis</name>
    <dbReference type="NCBI Taxonomy" id="1274662"/>
    <lineage>
        <taxon>Eukaryota</taxon>
        <taxon>Viridiplantae</taxon>
        <taxon>Chlorophyta</taxon>
        <taxon>core chlorophytes</taxon>
        <taxon>Trebouxiophyceae</taxon>
        <taxon>Trebouxiophyceae incertae sedis</taxon>
        <taxon>Coccomyxaceae</taxon>
        <taxon>Coccomyxa</taxon>
    </lineage>
</organism>
<evidence type="ECO:0000313" key="4">
    <source>
        <dbReference type="EMBL" id="CAK0783443.1"/>
    </source>
</evidence>
<comment type="cofactor">
    <cofactor evidence="1">
        <name>heme</name>
        <dbReference type="ChEBI" id="CHEBI:30413"/>
    </cofactor>
</comment>
<keyword evidence="2" id="KW-0560">Oxidoreductase</keyword>
<dbReference type="Proteomes" id="UP001314263">
    <property type="component" value="Unassembled WGS sequence"/>
</dbReference>
<feature type="binding site" description="axial binding residue" evidence="1">
    <location>
        <position position="493"/>
    </location>
    <ligand>
        <name>heme</name>
        <dbReference type="ChEBI" id="CHEBI:30413"/>
    </ligand>
    <ligandPart>
        <name>Fe</name>
        <dbReference type="ChEBI" id="CHEBI:18248"/>
    </ligandPart>
</feature>
<feature type="transmembrane region" description="Helical" evidence="3">
    <location>
        <begin position="6"/>
        <end position="26"/>
    </location>
</feature>
<dbReference type="PANTHER" id="PTHR24301">
    <property type="entry name" value="THROMBOXANE-A SYNTHASE"/>
    <property type="match status" value="1"/>
</dbReference>
<evidence type="ECO:0000256" key="2">
    <source>
        <dbReference type="RuleBase" id="RU000461"/>
    </source>
</evidence>
<evidence type="ECO:0000256" key="1">
    <source>
        <dbReference type="PIRSR" id="PIRSR602401-1"/>
    </source>
</evidence>
<gene>
    <name evidence="4" type="ORF">CVIRNUC_006642</name>
</gene>
<dbReference type="InterPro" id="IPR001128">
    <property type="entry name" value="Cyt_P450"/>
</dbReference>
<comment type="caution">
    <text evidence="4">The sequence shown here is derived from an EMBL/GenBank/DDBJ whole genome shotgun (WGS) entry which is preliminary data.</text>
</comment>
<dbReference type="AlphaFoldDB" id="A0AAV1I8C9"/>
<evidence type="ECO:0000313" key="5">
    <source>
        <dbReference type="Proteomes" id="UP001314263"/>
    </source>
</evidence>
<dbReference type="PANTHER" id="PTHR24301:SF2">
    <property type="entry name" value="THROMBOXANE-A SYNTHASE"/>
    <property type="match status" value="1"/>
</dbReference>
<dbReference type="PRINTS" id="PR00463">
    <property type="entry name" value="EP450I"/>
</dbReference>
<keyword evidence="1 2" id="KW-0349">Heme</keyword>
<keyword evidence="3" id="KW-1133">Transmembrane helix</keyword>
<dbReference type="GO" id="GO:0016705">
    <property type="term" value="F:oxidoreductase activity, acting on paired donors, with incorporation or reduction of molecular oxygen"/>
    <property type="evidence" value="ECO:0007669"/>
    <property type="project" value="InterPro"/>
</dbReference>
<protein>
    <recommendedName>
        <fullName evidence="6">Cytochrome P450</fullName>
    </recommendedName>
</protein>
<dbReference type="GO" id="GO:0020037">
    <property type="term" value="F:heme binding"/>
    <property type="evidence" value="ECO:0007669"/>
    <property type="project" value="InterPro"/>
</dbReference>
<dbReference type="InterPro" id="IPR036396">
    <property type="entry name" value="Cyt_P450_sf"/>
</dbReference>
<dbReference type="Gene3D" id="1.10.630.10">
    <property type="entry name" value="Cytochrome P450"/>
    <property type="match status" value="1"/>
</dbReference>
<accession>A0AAV1I8C9</accession>
<dbReference type="SUPFAM" id="SSF48264">
    <property type="entry name" value="Cytochrome P450"/>
    <property type="match status" value="1"/>
</dbReference>
<dbReference type="EMBL" id="CAUYUE010000008">
    <property type="protein sequence ID" value="CAK0783443.1"/>
    <property type="molecule type" value="Genomic_DNA"/>
</dbReference>
<keyword evidence="1 2" id="KW-0479">Metal-binding</keyword>